<dbReference type="InterPro" id="IPR029016">
    <property type="entry name" value="GAF-like_dom_sf"/>
</dbReference>
<sequence length="489" mass="54814">MREKPKLTSSQWVALLAKEELPAITSIAGILDKFSNDDRSSIPKLSKIILHDQALSSCLIKVANSSSRSPIKKVTTVSRASIFLGVHAVKNICLTAKVLEGLLNSKHLVPEVYERLMKLMANAFYAGLLAKMMVPDYEENTQEEVYLAAMMYNIGETSFWSTGNSLTRELIQKSGMPKLAFEQYCANTAGIKFKELSIGLARTWNLGELLIKSLDQPSSRTKEMNIISLSNQLSEAIGSPPKNRARFDQIIKDVGKVMGVSEAKVKAKIESTRKIAIELLGSYKASVLEGYLKPLPKPQDFGTSTAVIHKQRVELSVELKVLHAVKALSGLTKTSRSINEFLNATMTHLAQIFHFHRSTFWVISPDKTQLDCRLTVDEEGEPVRFYREFSLDQGSNVMTHTLEHESPIFIHDFHDAQWRDYMTIESEQFIESGILCLSPIKINQKNVGVLSSQYLDRTHTFTAQDFAHFDFIAEHLNLCLSAVSKRLAS</sequence>
<dbReference type="InterPro" id="IPR052340">
    <property type="entry name" value="RNase_Y/CdgJ"/>
</dbReference>
<proteinExistence type="predicted"/>
<protein>
    <recommendedName>
        <fullName evidence="1">HDOD domain-containing protein</fullName>
    </recommendedName>
</protein>
<name>A0ABN1LH12_9ALTE</name>
<reference evidence="2 3" key="1">
    <citation type="journal article" date="2019" name="Int. J. Syst. Evol. Microbiol.">
        <title>The Global Catalogue of Microorganisms (GCM) 10K type strain sequencing project: providing services to taxonomists for standard genome sequencing and annotation.</title>
        <authorList>
            <consortium name="The Broad Institute Genomics Platform"/>
            <consortium name="The Broad Institute Genome Sequencing Center for Infectious Disease"/>
            <person name="Wu L."/>
            <person name="Ma J."/>
        </authorList>
    </citation>
    <scope>NUCLEOTIDE SEQUENCE [LARGE SCALE GENOMIC DNA]</scope>
    <source>
        <strain evidence="2 3">JCM 15896</strain>
    </source>
</reference>
<dbReference type="Gene3D" id="3.30.450.40">
    <property type="match status" value="1"/>
</dbReference>
<dbReference type="PANTHER" id="PTHR33525:SF3">
    <property type="entry name" value="RIBONUCLEASE Y"/>
    <property type="match status" value="1"/>
</dbReference>
<evidence type="ECO:0000313" key="2">
    <source>
        <dbReference type="EMBL" id="GAA0855958.1"/>
    </source>
</evidence>
<dbReference type="PANTHER" id="PTHR33525">
    <property type="match status" value="1"/>
</dbReference>
<dbReference type="RefSeq" id="WP_343858527.1">
    <property type="nucleotide sequence ID" value="NZ_BAAAFD010000003.1"/>
</dbReference>
<evidence type="ECO:0000313" key="3">
    <source>
        <dbReference type="Proteomes" id="UP001500359"/>
    </source>
</evidence>
<dbReference type="EMBL" id="BAAAFD010000003">
    <property type="protein sequence ID" value="GAA0855958.1"/>
    <property type="molecule type" value="Genomic_DNA"/>
</dbReference>
<evidence type="ECO:0000259" key="1">
    <source>
        <dbReference type="PROSITE" id="PS51833"/>
    </source>
</evidence>
<dbReference type="SUPFAM" id="SSF109604">
    <property type="entry name" value="HD-domain/PDEase-like"/>
    <property type="match status" value="1"/>
</dbReference>
<comment type="caution">
    <text evidence="2">The sequence shown here is derived from an EMBL/GenBank/DDBJ whole genome shotgun (WGS) entry which is preliminary data.</text>
</comment>
<dbReference type="SUPFAM" id="SSF55781">
    <property type="entry name" value="GAF domain-like"/>
    <property type="match status" value="1"/>
</dbReference>
<dbReference type="InterPro" id="IPR013976">
    <property type="entry name" value="HDOD"/>
</dbReference>
<dbReference type="Gene3D" id="1.10.3210.10">
    <property type="entry name" value="Hypothetical protein af1432"/>
    <property type="match status" value="1"/>
</dbReference>
<organism evidence="2 3">
    <name type="scientific">Aliiglaciecola litoralis</name>
    <dbReference type="NCBI Taxonomy" id="582857"/>
    <lineage>
        <taxon>Bacteria</taxon>
        <taxon>Pseudomonadati</taxon>
        <taxon>Pseudomonadota</taxon>
        <taxon>Gammaproteobacteria</taxon>
        <taxon>Alteromonadales</taxon>
        <taxon>Alteromonadaceae</taxon>
        <taxon>Aliiglaciecola</taxon>
    </lineage>
</organism>
<dbReference type="PROSITE" id="PS51833">
    <property type="entry name" value="HDOD"/>
    <property type="match status" value="1"/>
</dbReference>
<feature type="domain" description="HDOD" evidence="1">
    <location>
        <begin position="21"/>
        <end position="220"/>
    </location>
</feature>
<gene>
    <name evidence="2" type="ORF">GCM10009114_16210</name>
</gene>
<dbReference type="Pfam" id="PF08668">
    <property type="entry name" value="HDOD"/>
    <property type="match status" value="1"/>
</dbReference>
<dbReference type="Proteomes" id="UP001500359">
    <property type="component" value="Unassembled WGS sequence"/>
</dbReference>
<accession>A0ABN1LH12</accession>
<keyword evidence="3" id="KW-1185">Reference proteome</keyword>